<dbReference type="AlphaFoldDB" id="A0A0C3PWY0"/>
<dbReference type="HOGENOM" id="CLU_3074389_0_0_1"/>
<dbReference type="EMBL" id="KN831945">
    <property type="protein sequence ID" value="KIO13871.1"/>
    <property type="molecule type" value="Genomic_DNA"/>
</dbReference>
<proteinExistence type="predicted"/>
<dbReference type="OrthoDB" id="7961613at2759"/>
<reference evidence="2 3" key="1">
    <citation type="submission" date="2014-04" db="EMBL/GenBank/DDBJ databases">
        <authorList>
            <consortium name="DOE Joint Genome Institute"/>
            <person name="Kuo A."/>
            <person name="Kohler A."/>
            <person name="Costa M.D."/>
            <person name="Nagy L.G."/>
            <person name="Floudas D."/>
            <person name="Copeland A."/>
            <person name="Barry K.W."/>
            <person name="Cichocki N."/>
            <person name="Veneault-Fourrey C."/>
            <person name="LaButti K."/>
            <person name="Lindquist E.A."/>
            <person name="Lipzen A."/>
            <person name="Lundell T."/>
            <person name="Morin E."/>
            <person name="Murat C."/>
            <person name="Sun H."/>
            <person name="Tunlid A."/>
            <person name="Henrissat B."/>
            <person name="Grigoriev I.V."/>
            <person name="Hibbett D.S."/>
            <person name="Martin F."/>
            <person name="Nordberg H.P."/>
            <person name="Cantor M.N."/>
            <person name="Hua S.X."/>
        </authorList>
    </citation>
    <scope>NUCLEOTIDE SEQUENCE [LARGE SCALE GENOMIC DNA]</scope>
    <source>
        <strain evidence="2 3">Marx 270</strain>
    </source>
</reference>
<reference evidence="3" key="2">
    <citation type="submission" date="2015-01" db="EMBL/GenBank/DDBJ databases">
        <title>Evolutionary Origins and Diversification of the Mycorrhizal Mutualists.</title>
        <authorList>
            <consortium name="DOE Joint Genome Institute"/>
            <consortium name="Mycorrhizal Genomics Consortium"/>
            <person name="Kohler A."/>
            <person name="Kuo A."/>
            <person name="Nagy L.G."/>
            <person name="Floudas D."/>
            <person name="Copeland A."/>
            <person name="Barry K.W."/>
            <person name="Cichocki N."/>
            <person name="Veneault-Fourrey C."/>
            <person name="LaButti K."/>
            <person name="Lindquist E.A."/>
            <person name="Lipzen A."/>
            <person name="Lundell T."/>
            <person name="Morin E."/>
            <person name="Murat C."/>
            <person name="Riley R."/>
            <person name="Ohm R."/>
            <person name="Sun H."/>
            <person name="Tunlid A."/>
            <person name="Henrissat B."/>
            <person name="Grigoriev I.V."/>
            <person name="Hibbett D.S."/>
            <person name="Martin F."/>
        </authorList>
    </citation>
    <scope>NUCLEOTIDE SEQUENCE [LARGE SCALE GENOMIC DNA]</scope>
    <source>
        <strain evidence="3">Marx 270</strain>
    </source>
</reference>
<dbReference type="InParanoid" id="A0A0C3PWY0"/>
<protein>
    <submittedName>
        <fullName evidence="2">Uncharacterized protein</fullName>
    </submittedName>
</protein>
<evidence type="ECO:0000313" key="3">
    <source>
        <dbReference type="Proteomes" id="UP000054217"/>
    </source>
</evidence>
<gene>
    <name evidence="2" type="ORF">M404DRAFT_65724</name>
</gene>
<dbReference type="Proteomes" id="UP000054217">
    <property type="component" value="Unassembled WGS sequence"/>
</dbReference>
<feature type="non-terminal residue" evidence="2">
    <location>
        <position position="1"/>
    </location>
</feature>
<keyword evidence="1" id="KW-1133">Transmembrane helix</keyword>
<keyword evidence="1" id="KW-0472">Membrane</keyword>
<accession>A0A0C3PWY0</accession>
<dbReference type="STRING" id="870435.A0A0C3PWY0"/>
<evidence type="ECO:0000313" key="2">
    <source>
        <dbReference type="EMBL" id="KIO13871.1"/>
    </source>
</evidence>
<feature type="transmembrane region" description="Helical" evidence="1">
    <location>
        <begin position="20"/>
        <end position="43"/>
    </location>
</feature>
<feature type="non-terminal residue" evidence="2">
    <location>
        <position position="53"/>
    </location>
</feature>
<name>A0A0C3PWY0_PISTI</name>
<organism evidence="2 3">
    <name type="scientific">Pisolithus tinctorius Marx 270</name>
    <dbReference type="NCBI Taxonomy" id="870435"/>
    <lineage>
        <taxon>Eukaryota</taxon>
        <taxon>Fungi</taxon>
        <taxon>Dikarya</taxon>
        <taxon>Basidiomycota</taxon>
        <taxon>Agaricomycotina</taxon>
        <taxon>Agaricomycetes</taxon>
        <taxon>Agaricomycetidae</taxon>
        <taxon>Boletales</taxon>
        <taxon>Sclerodermatineae</taxon>
        <taxon>Pisolithaceae</taxon>
        <taxon>Pisolithus</taxon>
    </lineage>
</organism>
<keyword evidence="3" id="KW-1185">Reference proteome</keyword>
<keyword evidence="1" id="KW-0812">Transmembrane</keyword>
<evidence type="ECO:0000256" key="1">
    <source>
        <dbReference type="SAM" id="Phobius"/>
    </source>
</evidence>
<sequence>SFIGLKRQNYNRPRLTLPDILHRTVVTGLAALAVYGVFLGYMVHNETLAKGRG</sequence>